<dbReference type="HOGENOM" id="CLU_695910_0_0_6"/>
<dbReference type="Pfam" id="PF00108">
    <property type="entry name" value="Thiolase_N"/>
    <property type="match status" value="1"/>
</dbReference>
<evidence type="ECO:0000256" key="2">
    <source>
        <dbReference type="ARBA" id="ARBA00022679"/>
    </source>
</evidence>
<feature type="active site" description="Proton acceptor" evidence="4">
    <location>
        <position position="363"/>
    </location>
</feature>
<dbReference type="SUPFAM" id="SSF53901">
    <property type="entry name" value="Thiolase-like"/>
    <property type="match status" value="2"/>
</dbReference>
<feature type="domain" description="Thiolase N-terminal" evidence="6">
    <location>
        <begin position="2"/>
        <end position="244"/>
    </location>
</feature>
<accession>B8KTX3</accession>
<dbReference type="InterPro" id="IPR016039">
    <property type="entry name" value="Thiolase-like"/>
</dbReference>
<feature type="active site" description="Acyl-thioester intermediate" evidence="4">
    <location>
        <position position="69"/>
    </location>
</feature>
<dbReference type="Pfam" id="PF02803">
    <property type="entry name" value="Thiolase_C"/>
    <property type="match status" value="1"/>
</dbReference>
<dbReference type="STRING" id="565045.NOR51B_640"/>
<dbReference type="PIRSF" id="PIRSF000429">
    <property type="entry name" value="Ac-CoA_Ac_transf"/>
    <property type="match status" value="1"/>
</dbReference>
<dbReference type="CDD" id="cd00751">
    <property type="entry name" value="thiolase"/>
    <property type="match status" value="1"/>
</dbReference>
<dbReference type="PANTHER" id="PTHR18919:SF107">
    <property type="entry name" value="ACETYL-COA ACETYLTRANSFERASE, CYTOSOLIC"/>
    <property type="match status" value="1"/>
</dbReference>
<dbReference type="Proteomes" id="UP000004699">
    <property type="component" value="Unassembled WGS sequence"/>
</dbReference>
<gene>
    <name evidence="8" type="ORF">NOR51B_640</name>
</gene>
<evidence type="ECO:0000256" key="5">
    <source>
        <dbReference type="RuleBase" id="RU003557"/>
    </source>
</evidence>
<feature type="active site" description="Proton acceptor" evidence="4">
    <location>
        <position position="333"/>
    </location>
</feature>
<dbReference type="PANTHER" id="PTHR18919">
    <property type="entry name" value="ACETYL-COA C-ACYLTRANSFERASE"/>
    <property type="match status" value="1"/>
</dbReference>
<dbReference type="EMBL" id="DS999411">
    <property type="protein sequence ID" value="EED34702.1"/>
    <property type="molecule type" value="Genomic_DNA"/>
</dbReference>
<name>B8KTX3_9GAMM</name>
<proteinExistence type="inferred from homology"/>
<organism evidence="8 9">
    <name type="scientific">Luminiphilus syltensis NOR5-1B</name>
    <dbReference type="NCBI Taxonomy" id="565045"/>
    <lineage>
        <taxon>Bacteria</taxon>
        <taxon>Pseudomonadati</taxon>
        <taxon>Pseudomonadota</taxon>
        <taxon>Gammaproteobacteria</taxon>
        <taxon>Cellvibrionales</taxon>
        <taxon>Halieaceae</taxon>
        <taxon>Luminiphilus</taxon>
    </lineage>
</organism>
<sequence length="377" mass="39548">MSLSELHSFDLAAQAAAKAADKRHLPLEALDFGVLGTTVPQRGAFYGLPWLAAEIGAPQLAGPTISQACATSARILAEATAAIRNGDASASLAIATDRVSNGPHIYYPNPSGMGGAGEHEVWVLDNFAKDPWAGCAMVQTAENVAAEFRITTAEQNELVLLRSEQYQAALANDRAFQRRYMVEPIEITDRKGRVLVSCTGDEGIRPMERAAVEALKPALPDGTVTYAGQTHPADGAAGMIVTSADKAAAFSQDPAITIEIVSFGQFRERKAYMPAAPIGASRRALAAADIGIDQVAAIKSHNPFAVNDIAFARAFGIGVEKLNNYGCSLIWGHPQGPTGLRAIIELIEELVISGGGYGLFQGCAAGDTGMAAVIKVS</sequence>
<dbReference type="InterPro" id="IPR020616">
    <property type="entry name" value="Thiolase_N"/>
</dbReference>
<dbReference type="GO" id="GO:0003988">
    <property type="term" value="F:acetyl-CoA C-acyltransferase activity"/>
    <property type="evidence" value="ECO:0007669"/>
    <property type="project" value="UniProtKB-ARBA"/>
</dbReference>
<evidence type="ECO:0000256" key="4">
    <source>
        <dbReference type="PIRSR" id="PIRSR000429-1"/>
    </source>
</evidence>
<evidence type="ECO:0000259" key="7">
    <source>
        <dbReference type="Pfam" id="PF02803"/>
    </source>
</evidence>
<feature type="domain" description="Thiolase C-terminal" evidence="7">
    <location>
        <begin position="259"/>
        <end position="375"/>
    </location>
</feature>
<evidence type="ECO:0000313" key="8">
    <source>
        <dbReference type="EMBL" id="EED34702.1"/>
    </source>
</evidence>
<reference evidence="9" key="1">
    <citation type="journal article" date="2013" name="BMC Microbiol.">
        <title>Taxonomy and evolution of bacteriochlorophyll a-containing members of the OM60/NOR5 clade of marine gammaproteobacteria: description of Luminiphilus syltensis gen. nov., sp. nov., reclassification of Haliea rubra as Pseudohaliea rubra gen. nov., comb. nov., and emendation of Chromatocurvus halotolerans.</title>
        <authorList>
            <person name="Spring S."/>
            <person name="Riedel T."/>
            <person name="Sproer C."/>
            <person name="Yan S."/>
            <person name="Harder J."/>
            <person name="Fuchs B.M."/>
        </authorList>
    </citation>
    <scope>NUCLEOTIDE SEQUENCE [LARGE SCALE GENOMIC DNA]</scope>
    <source>
        <strain evidence="9">NOR51-B</strain>
    </source>
</reference>
<dbReference type="InterPro" id="IPR002155">
    <property type="entry name" value="Thiolase"/>
</dbReference>
<protein>
    <submittedName>
        <fullName evidence="8">Thiolase</fullName>
    </submittedName>
</protein>
<evidence type="ECO:0000256" key="1">
    <source>
        <dbReference type="ARBA" id="ARBA00010982"/>
    </source>
</evidence>
<dbReference type="Gene3D" id="3.40.47.10">
    <property type="match status" value="2"/>
</dbReference>
<comment type="similarity">
    <text evidence="1 5">Belongs to the thiolase-like superfamily. Thiolase family.</text>
</comment>
<evidence type="ECO:0000256" key="3">
    <source>
        <dbReference type="ARBA" id="ARBA00023315"/>
    </source>
</evidence>
<dbReference type="InterPro" id="IPR020617">
    <property type="entry name" value="Thiolase_C"/>
</dbReference>
<evidence type="ECO:0000313" key="9">
    <source>
        <dbReference type="Proteomes" id="UP000004699"/>
    </source>
</evidence>
<keyword evidence="9" id="KW-1185">Reference proteome</keyword>
<dbReference type="eggNOG" id="COG0183">
    <property type="taxonomic scope" value="Bacteria"/>
</dbReference>
<dbReference type="AlphaFoldDB" id="B8KTX3"/>
<keyword evidence="2 5" id="KW-0808">Transferase</keyword>
<keyword evidence="3 5" id="KW-0012">Acyltransferase</keyword>
<evidence type="ECO:0000259" key="6">
    <source>
        <dbReference type="Pfam" id="PF00108"/>
    </source>
</evidence>